<dbReference type="Gene3D" id="2.10.109.10">
    <property type="entry name" value="Umud Fragment, subunit A"/>
    <property type="match status" value="1"/>
</dbReference>
<dbReference type="InterPro" id="IPR036286">
    <property type="entry name" value="LexA/Signal_pep-like_sf"/>
</dbReference>
<dbReference type="GO" id="GO:0004252">
    <property type="term" value="F:serine-type endopeptidase activity"/>
    <property type="evidence" value="ECO:0007669"/>
    <property type="project" value="UniProtKB-UniRule"/>
</dbReference>
<feature type="active site" description="For autocatalytic cleavage activity" evidence="12">
    <location>
        <position position="178"/>
    </location>
</feature>
<dbReference type="InterPro" id="IPR036388">
    <property type="entry name" value="WH-like_DNA-bd_sf"/>
</dbReference>
<dbReference type="PANTHER" id="PTHR33516">
    <property type="entry name" value="LEXA REPRESSOR"/>
    <property type="match status" value="1"/>
</dbReference>
<dbReference type="RefSeq" id="WP_171834150.1">
    <property type="nucleotide sequence ID" value="NZ_CP053708.1"/>
</dbReference>
<evidence type="ECO:0000256" key="2">
    <source>
        <dbReference type="ARBA" id="ARBA00022491"/>
    </source>
</evidence>
<dbReference type="InterPro" id="IPR015927">
    <property type="entry name" value="Peptidase_S24_S26A/B/C"/>
</dbReference>
<protein>
    <recommendedName>
        <fullName evidence="12">LexA repressor</fullName>
        <ecNumber evidence="12">3.4.21.88</ecNumber>
    </recommendedName>
</protein>
<feature type="DNA-binding region" description="H-T-H motif" evidence="12">
    <location>
        <begin position="26"/>
        <end position="46"/>
    </location>
</feature>
<dbReference type="CDD" id="cd06529">
    <property type="entry name" value="S24_LexA-like"/>
    <property type="match status" value="1"/>
</dbReference>
<comment type="similarity">
    <text evidence="1 12 13">Belongs to the peptidase S24 family.</text>
</comment>
<comment type="function">
    <text evidence="12">Represses a number of genes involved in the response to DNA damage (SOS response), including recA and lexA. In the presence of single-stranded DNA, RecA interacts with LexA causing an autocatalytic cleavage which disrupts the DNA-binding part of LexA, leading to derepression of the SOS regulon and eventually DNA repair.</text>
</comment>
<reference evidence="16 17" key="1">
    <citation type="journal article" date="2014" name="World J. Microbiol. Biotechnol.">
        <title>Biodiversity and physiological characteristics of Antarctic and Arctic lichens-associated bacteria.</title>
        <authorList>
            <person name="Lee Y.M."/>
            <person name="Kim E.H."/>
            <person name="Lee H.K."/>
            <person name="Hong S.G."/>
        </authorList>
    </citation>
    <scope>NUCLEOTIDE SEQUENCE [LARGE SCALE GENOMIC DNA]</scope>
    <source>
        <strain evidence="16 17">PAMC 26569</strain>
    </source>
</reference>
<accession>A0A6M8HVD1</accession>
<keyword evidence="7 12" id="KW-0805">Transcription regulation</keyword>
<dbReference type="GO" id="GO:0006281">
    <property type="term" value="P:DNA repair"/>
    <property type="evidence" value="ECO:0007669"/>
    <property type="project" value="UniProtKB-UniRule"/>
</dbReference>
<evidence type="ECO:0000256" key="12">
    <source>
        <dbReference type="HAMAP-Rule" id="MF_00015"/>
    </source>
</evidence>
<evidence type="ECO:0000256" key="4">
    <source>
        <dbReference type="ARBA" id="ARBA00022763"/>
    </source>
</evidence>
<evidence type="ECO:0000256" key="9">
    <source>
        <dbReference type="ARBA" id="ARBA00023163"/>
    </source>
</evidence>
<evidence type="ECO:0000256" key="8">
    <source>
        <dbReference type="ARBA" id="ARBA00023125"/>
    </source>
</evidence>
<dbReference type="GO" id="GO:0006260">
    <property type="term" value="P:DNA replication"/>
    <property type="evidence" value="ECO:0007669"/>
    <property type="project" value="UniProtKB-UniRule"/>
</dbReference>
<dbReference type="PANTHER" id="PTHR33516:SF2">
    <property type="entry name" value="LEXA REPRESSOR-RELATED"/>
    <property type="match status" value="1"/>
</dbReference>
<evidence type="ECO:0000259" key="14">
    <source>
        <dbReference type="Pfam" id="PF00717"/>
    </source>
</evidence>
<dbReference type="InterPro" id="IPR006200">
    <property type="entry name" value="LexA"/>
</dbReference>
<dbReference type="InterPro" id="IPR050077">
    <property type="entry name" value="LexA_repressor"/>
</dbReference>
<dbReference type="InterPro" id="IPR036390">
    <property type="entry name" value="WH_DNA-bd_sf"/>
</dbReference>
<keyword evidence="2 12" id="KW-0678">Repressor</keyword>
<dbReference type="Gene3D" id="1.10.10.10">
    <property type="entry name" value="Winged helix-like DNA-binding domain superfamily/Winged helix DNA-binding domain"/>
    <property type="match status" value="1"/>
</dbReference>
<evidence type="ECO:0000256" key="11">
    <source>
        <dbReference type="ARBA" id="ARBA00023236"/>
    </source>
</evidence>
<dbReference type="AlphaFoldDB" id="A0A6M8HVD1"/>
<dbReference type="EMBL" id="CP053708">
    <property type="protein sequence ID" value="QKE92559.1"/>
    <property type="molecule type" value="Genomic_DNA"/>
</dbReference>
<keyword evidence="17" id="KW-1185">Reference proteome</keyword>
<dbReference type="Pfam" id="PF01726">
    <property type="entry name" value="LexA_DNA_bind"/>
    <property type="match status" value="1"/>
</dbReference>
<dbReference type="InterPro" id="IPR006197">
    <property type="entry name" value="Peptidase_S24_LexA"/>
</dbReference>
<dbReference type="KEGG" id="lck:HN018_09635"/>
<keyword evidence="3 12" id="KW-0235">DNA replication</keyword>
<dbReference type="HAMAP" id="MF_00015">
    <property type="entry name" value="LexA"/>
    <property type="match status" value="1"/>
</dbReference>
<keyword evidence="5 12" id="KW-0378">Hydrolase</keyword>
<evidence type="ECO:0000256" key="6">
    <source>
        <dbReference type="ARBA" id="ARBA00022813"/>
    </source>
</evidence>
<organism evidence="16 17">
    <name type="scientific">Lichenicola cladoniae</name>
    <dbReference type="NCBI Taxonomy" id="1484109"/>
    <lineage>
        <taxon>Bacteria</taxon>
        <taxon>Pseudomonadati</taxon>
        <taxon>Pseudomonadota</taxon>
        <taxon>Alphaproteobacteria</taxon>
        <taxon>Acetobacterales</taxon>
        <taxon>Acetobacteraceae</taxon>
        <taxon>Lichenicola</taxon>
    </lineage>
</organism>
<sequence>MLTRKQHELLGFIDRHLKETGFSPSFDEMKDALNLKSKSGIHRLISALEERGFLSRRHHRARALEVLRLPETGGRDGITVFLPEQDLTGLALDAGGAVPAPLEEQPGFAPNVIKGDFSQRLPGVRAAPGVGAVQLPLYGRIAAGLPIEALRDTGMHVEVPLALIGSGEHYALEVAGDSMIEAGILDGDTVIIRRSDSADNGQIVVALIDDAEVTLKRLRQRGNAVALEPANARYETRIIPSDRVRVQGRLVGLLRRY</sequence>
<evidence type="ECO:0000256" key="7">
    <source>
        <dbReference type="ARBA" id="ARBA00023015"/>
    </source>
</evidence>
<keyword evidence="10 12" id="KW-0234">DNA repair</keyword>
<dbReference type="InterPro" id="IPR039418">
    <property type="entry name" value="LexA-like"/>
</dbReference>
<dbReference type="FunFam" id="2.10.109.10:FF:000001">
    <property type="entry name" value="LexA repressor"/>
    <property type="match status" value="1"/>
</dbReference>
<evidence type="ECO:0000256" key="13">
    <source>
        <dbReference type="RuleBase" id="RU003991"/>
    </source>
</evidence>
<dbReference type="PRINTS" id="PR00726">
    <property type="entry name" value="LEXASERPTASE"/>
</dbReference>
<name>A0A6M8HVD1_9PROT</name>
<keyword evidence="6 12" id="KW-0068">Autocatalytic cleavage</keyword>
<gene>
    <name evidence="12 16" type="primary">lexA</name>
    <name evidence="16" type="ORF">HN018_09635</name>
</gene>
<comment type="catalytic activity">
    <reaction evidence="12">
        <text>Hydrolysis of Ala-|-Gly bond in repressor LexA.</text>
        <dbReference type="EC" id="3.4.21.88"/>
    </reaction>
</comment>
<feature type="site" description="Cleavage; by autolysis" evidence="12">
    <location>
        <begin position="143"/>
        <end position="144"/>
    </location>
</feature>
<feature type="domain" description="LexA repressor DNA-binding" evidence="15">
    <location>
        <begin position="2"/>
        <end position="63"/>
    </location>
</feature>
<proteinExistence type="inferred from homology"/>
<keyword evidence="4 12" id="KW-0227">DNA damage</keyword>
<dbReference type="SUPFAM" id="SSF51306">
    <property type="entry name" value="LexA/Signal peptidase"/>
    <property type="match status" value="1"/>
</dbReference>
<dbReference type="GO" id="GO:0045892">
    <property type="term" value="P:negative regulation of DNA-templated transcription"/>
    <property type="evidence" value="ECO:0007669"/>
    <property type="project" value="UniProtKB-UniRule"/>
</dbReference>
<evidence type="ECO:0000256" key="5">
    <source>
        <dbReference type="ARBA" id="ARBA00022801"/>
    </source>
</evidence>
<evidence type="ECO:0000313" key="16">
    <source>
        <dbReference type="EMBL" id="QKE92559.1"/>
    </source>
</evidence>
<dbReference type="NCBIfam" id="TIGR00498">
    <property type="entry name" value="lexA"/>
    <property type="match status" value="1"/>
</dbReference>
<evidence type="ECO:0000256" key="3">
    <source>
        <dbReference type="ARBA" id="ARBA00022705"/>
    </source>
</evidence>
<evidence type="ECO:0000313" key="17">
    <source>
        <dbReference type="Proteomes" id="UP000500767"/>
    </source>
</evidence>
<evidence type="ECO:0000256" key="10">
    <source>
        <dbReference type="ARBA" id="ARBA00023204"/>
    </source>
</evidence>
<dbReference type="Pfam" id="PF00717">
    <property type="entry name" value="Peptidase_S24"/>
    <property type="match status" value="1"/>
</dbReference>
<evidence type="ECO:0000256" key="1">
    <source>
        <dbReference type="ARBA" id="ARBA00007484"/>
    </source>
</evidence>
<dbReference type="GO" id="GO:0006508">
    <property type="term" value="P:proteolysis"/>
    <property type="evidence" value="ECO:0007669"/>
    <property type="project" value="InterPro"/>
</dbReference>
<dbReference type="GO" id="GO:0003677">
    <property type="term" value="F:DNA binding"/>
    <property type="evidence" value="ECO:0007669"/>
    <property type="project" value="UniProtKB-UniRule"/>
</dbReference>
<keyword evidence="8 12" id="KW-0238">DNA-binding</keyword>
<dbReference type="EC" id="3.4.21.88" evidence="12"/>
<keyword evidence="9 12" id="KW-0804">Transcription</keyword>
<feature type="domain" description="Peptidase S24/S26A/S26B/S26C" evidence="14">
    <location>
        <begin position="136"/>
        <end position="251"/>
    </location>
</feature>
<dbReference type="InterPro" id="IPR006199">
    <property type="entry name" value="LexA_DNA-bd_dom"/>
</dbReference>
<dbReference type="Proteomes" id="UP000500767">
    <property type="component" value="Chromosome"/>
</dbReference>
<keyword evidence="11 12" id="KW-0742">SOS response</keyword>
<feature type="active site" description="For autocatalytic cleavage activity" evidence="12">
    <location>
        <position position="216"/>
    </location>
</feature>
<comment type="subunit">
    <text evidence="12">Homodimer.</text>
</comment>
<evidence type="ECO:0000259" key="15">
    <source>
        <dbReference type="Pfam" id="PF01726"/>
    </source>
</evidence>
<dbReference type="GO" id="GO:0009432">
    <property type="term" value="P:SOS response"/>
    <property type="evidence" value="ECO:0007669"/>
    <property type="project" value="UniProtKB-UniRule"/>
</dbReference>
<dbReference type="SUPFAM" id="SSF46785">
    <property type="entry name" value="Winged helix' DNA-binding domain"/>
    <property type="match status" value="1"/>
</dbReference>